<gene>
    <name evidence="2" type="primary">bioD</name>
    <name evidence="3" type="ORF">W822_22445</name>
</gene>
<dbReference type="EC" id="6.3.3.3" evidence="2"/>
<reference evidence="3 4" key="1">
    <citation type="journal article" date="2014" name="Genome Announc.">
        <title>Draft Genome Sequence of Advenella kashmirensis Strain W13003, a Polycyclic Aromatic Hydrocarbon-Degrading Bacterium.</title>
        <authorList>
            <person name="Wang X."/>
            <person name="Jin D."/>
            <person name="Zhou L."/>
            <person name="Wu L."/>
            <person name="An W."/>
            <person name="Zhao L."/>
        </authorList>
    </citation>
    <scope>NUCLEOTIDE SEQUENCE [LARGE SCALE GENOMIC DNA]</scope>
    <source>
        <strain evidence="3 4">W13003</strain>
    </source>
</reference>
<keyword evidence="4" id="KW-1185">Reference proteome</keyword>
<dbReference type="UniPathway" id="UPA00078">
    <property type="reaction ID" value="UER00161"/>
</dbReference>
<comment type="pathway">
    <text evidence="2">Cofactor biosynthesis; biotin biosynthesis; biotin from 7,8-diaminononanoate: step 1/2.</text>
</comment>
<comment type="caution">
    <text evidence="3">The sequence shown here is derived from an EMBL/GenBank/DDBJ whole genome shotgun (WGS) entry which is preliminary data.</text>
</comment>
<dbReference type="GO" id="GO:0005524">
    <property type="term" value="F:ATP binding"/>
    <property type="evidence" value="ECO:0007669"/>
    <property type="project" value="UniProtKB-UniRule"/>
</dbReference>
<comment type="subcellular location">
    <subcellularLocation>
        <location evidence="2">Cytoplasm</location>
    </subcellularLocation>
</comment>
<dbReference type="SUPFAM" id="SSF52540">
    <property type="entry name" value="P-loop containing nucleoside triphosphate hydrolases"/>
    <property type="match status" value="1"/>
</dbReference>
<dbReference type="NCBIfam" id="TIGR00347">
    <property type="entry name" value="bioD"/>
    <property type="match status" value="1"/>
</dbReference>
<comment type="cofactor">
    <cofactor evidence="2">
        <name>Mg(2+)</name>
        <dbReference type="ChEBI" id="CHEBI:18420"/>
    </cofactor>
</comment>
<comment type="similarity">
    <text evidence="2">Belongs to the dethiobiotin synthetase family.</text>
</comment>
<dbReference type="HAMAP" id="MF_00336">
    <property type="entry name" value="BioD"/>
    <property type="match status" value="1"/>
</dbReference>
<dbReference type="PANTHER" id="PTHR43210:SF5">
    <property type="entry name" value="DETHIOBIOTIN SYNTHETASE"/>
    <property type="match status" value="1"/>
</dbReference>
<dbReference type="PATRIC" id="fig|1424334.3.peg.4501"/>
<evidence type="ECO:0000313" key="4">
    <source>
        <dbReference type="Proteomes" id="UP000018733"/>
    </source>
</evidence>
<evidence type="ECO:0000256" key="2">
    <source>
        <dbReference type="HAMAP-Rule" id="MF_00336"/>
    </source>
</evidence>
<comment type="function">
    <text evidence="2">Catalyzes a mechanistically unusual reaction, the ATP-dependent insertion of CO2 between the N7 and N8 nitrogen atoms of 7,8-diaminopelargonic acid (DAPA, also called 7,8-diammoniononanoate) to form a ureido ring.</text>
</comment>
<dbReference type="PANTHER" id="PTHR43210">
    <property type="entry name" value="DETHIOBIOTIN SYNTHETASE"/>
    <property type="match status" value="1"/>
</dbReference>
<feature type="binding site" evidence="2">
    <location>
        <begin position="178"/>
        <end position="180"/>
    </location>
    <ligand>
        <name>ATP</name>
        <dbReference type="ChEBI" id="CHEBI:30616"/>
    </ligand>
</feature>
<evidence type="ECO:0000313" key="3">
    <source>
        <dbReference type="EMBL" id="ETF00510.1"/>
    </source>
</evidence>
<feature type="binding site" evidence="2">
    <location>
        <position position="15"/>
    </location>
    <ligand>
        <name>Mg(2+)</name>
        <dbReference type="ChEBI" id="CHEBI:18420"/>
    </ligand>
</feature>
<proteinExistence type="inferred from homology"/>
<dbReference type="Gene3D" id="3.40.50.300">
    <property type="entry name" value="P-loop containing nucleotide triphosphate hydrolases"/>
    <property type="match status" value="1"/>
</dbReference>
<comment type="subunit">
    <text evidence="2">Homodimer.</text>
</comment>
<keyword evidence="2" id="KW-0547">Nucleotide-binding</keyword>
<keyword evidence="2" id="KW-0460">Magnesium</keyword>
<dbReference type="Pfam" id="PF13500">
    <property type="entry name" value="AAA_26"/>
    <property type="match status" value="1"/>
</dbReference>
<comment type="catalytic activity">
    <reaction evidence="2">
        <text>(7R,8S)-7,8-diammoniononanoate + CO2 + ATP = (4R,5S)-dethiobiotin + ADP + phosphate + 3 H(+)</text>
        <dbReference type="Rhea" id="RHEA:15805"/>
        <dbReference type="ChEBI" id="CHEBI:15378"/>
        <dbReference type="ChEBI" id="CHEBI:16526"/>
        <dbReference type="ChEBI" id="CHEBI:30616"/>
        <dbReference type="ChEBI" id="CHEBI:43474"/>
        <dbReference type="ChEBI" id="CHEBI:149469"/>
        <dbReference type="ChEBI" id="CHEBI:149473"/>
        <dbReference type="ChEBI" id="CHEBI:456216"/>
        <dbReference type="EC" id="6.3.3.3"/>
    </reaction>
</comment>
<feature type="binding site" evidence="2">
    <location>
        <begin position="94"/>
        <end position="97"/>
    </location>
    <ligand>
        <name>ATP</name>
        <dbReference type="ChEBI" id="CHEBI:30616"/>
    </ligand>
</feature>
<dbReference type="EMBL" id="AYXT01000014">
    <property type="protein sequence ID" value="ETF00510.1"/>
    <property type="molecule type" value="Genomic_DNA"/>
</dbReference>
<dbReference type="Proteomes" id="UP000018733">
    <property type="component" value="Unassembled WGS sequence"/>
</dbReference>
<dbReference type="GO" id="GO:0009102">
    <property type="term" value="P:biotin biosynthetic process"/>
    <property type="evidence" value="ECO:0007669"/>
    <property type="project" value="UniProtKB-UniRule"/>
</dbReference>
<accession>V8QMI1</accession>
<name>V8QMI1_9BURK</name>
<dbReference type="GO" id="GO:0005829">
    <property type="term" value="C:cytosol"/>
    <property type="evidence" value="ECO:0007669"/>
    <property type="project" value="TreeGrafter"/>
</dbReference>
<evidence type="ECO:0000256" key="1">
    <source>
        <dbReference type="ARBA" id="ARBA00022756"/>
    </source>
</evidence>
<feature type="binding site" evidence="2">
    <location>
        <begin position="11"/>
        <end position="16"/>
    </location>
    <ligand>
        <name>ATP</name>
        <dbReference type="ChEBI" id="CHEBI:30616"/>
    </ligand>
</feature>
<protein>
    <recommendedName>
        <fullName evidence="2">ATP-dependent dethiobiotin synthetase BioD</fullName>
        <ecNumber evidence="2">6.3.3.3</ecNumber>
    </recommendedName>
    <alternativeName>
        <fullName evidence="2">DTB synthetase</fullName>
        <shortName evidence="2">DTBS</shortName>
    </alternativeName>
    <alternativeName>
        <fullName evidence="2">Dethiobiotin synthase</fullName>
    </alternativeName>
</protein>
<keyword evidence="1 2" id="KW-0093">Biotin biosynthesis</keyword>
<dbReference type="STRING" id="1424334.W822_22445"/>
<dbReference type="GO" id="GO:0000287">
    <property type="term" value="F:magnesium ion binding"/>
    <property type="evidence" value="ECO:0007669"/>
    <property type="project" value="UniProtKB-UniRule"/>
</dbReference>
<dbReference type="CDD" id="cd03109">
    <property type="entry name" value="DTBS"/>
    <property type="match status" value="1"/>
</dbReference>
<comment type="caution">
    <text evidence="2">Lacks conserved residue(s) required for the propagation of feature annotation.</text>
</comment>
<feature type="binding site" evidence="2">
    <location>
        <position position="94"/>
    </location>
    <ligand>
        <name>Mg(2+)</name>
        <dbReference type="ChEBI" id="CHEBI:18420"/>
    </ligand>
</feature>
<dbReference type="GO" id="GO:0004141">
    <property type="term" value="F:dethiobiotin synthase activity"/>
    <property type="evidence" value="ECO:0007669"/>
    <property type="project" value="UniProtKB-UniRule"/>
</dbReference>
<dbReference type="InterPro" id="IPR027417">
    <property type="entry name" value="P-loop_NTPase"/>
</dbReference>
<keyword evidence="2" id="KW-0963">Cytoplasm</keyword>
<keyword evidence="2" id="KW-0436">Ligase</keyword>
<keyword evidence="2" id="KW-0067">ATP-binding</keyword>
<dbReference type="PIRSF" id="PIRSF006755">
    <property type="entry name" value="DTB_synth"/>
    <property type="match status" value="1"/>
</dbReference>
<keyword evidence="2" id="KW-0479">Metal-binding</keyword>
<dbReference type="InterPro" id="IPR004472">
    <property type="entry name" value="DTB_synth_BioD"/>
</dbReference>
<organism evidence="3 4">
    <name type="scientific">Advenella kashmirensis W13003</name>
    <dbReference type="NCBI Taxonomy" id="1424334"/>
    <lineage>
        <taxon>Bacteria</taxon>
        <taxon>Pseudomonadati</taxon>
        <taxon>Pseudomonadota</taxon>
        <taxon>Betaproteobacteria</taxon>
        <taxon>Burkholderiales</taxon>
        <taxon>Alcaligenaceae</taxon>
    </lineage>
</organism>
<dbReference type="eggNOG" id="COG0132">
    <property type="taxonomic scope" value="Bacteria"/>
</dbReference>
<dbReference type="AlphaFoldDB" id="V8QMI1"/>
<dbReference type="HOGENOM" id="CLU_072551_2_0_4"/>
<sequence length="209" mass="22322">MRVFVTGTDTDIGKTLVSAWLCRHFGCDYFKPVQAGLLPRTDSEWVKTHVNCHTHPESYRFREPASPHYAARLEGQSLSLAQIRLPAVPRLVVEGAGGVLVPLGEGRTMLDLIRALALPVLVVASTRLGTLNHTLLTLQALRSQGIPVPGVILNGGLSDMTAQTIEDYGGTSVLQQLPLLPEVTASTLERLEPSAALRAALSNLSGGGV</sequence>
<feature type="active site" evidence="2">
    <location>
        <position position="31"/>
    </location>
</feature>